<accession>A0A6J1MRN5</accession>
<evidence type="ECO:0000256" key="10">
    <source>
        <dbReference type="ARBA" id="ARBA00023134"/>
    </source>
</evidence>
<dbReference type="OMA" id="YERCSWH"/>
<comment type="cofactor">
    <cofactor evidence="2">
        <name>Mg(2+)</name>
        <dbReference type="ChEBI" id="CHEBI:18420"/>
    </cofactor>
</comment>
<evidence type="ECO:0000259" key="13">
    <source>
        <dbReference type="Pfam" id="PF20266"/>
    </source>
</evidence>
<gene>
    <name evidence="15" type="primary">LOC111605403</name>
</gene>
<evidence type="ECO:0000313" key="15">
    <source>
        <dbReference type="RefSeq" id="XP_023179672.2"/>
    </source>
</evidence>
<dbReference type="Proteomes" id="UP000504633">
    <property type="component" value="Unplaced"/>
</dbReference>
<feature type="domain" description="Mab-21-like HhH/H2TH-like" evidence="13">
    <location>
        <begin position="229"/>
        <end position="320"/>
    </location>
</feature>
<dbReference type="OrthoDB" id="6054650at2759"/>
<sequence length="346" mass="40577">MSNFEYYLQSIADEIRNPNDPSNLNDFYAVKDYVLDILRLQDSYFGQICQNDILFGSFGHKIRIYDDDEMDVLMELRFPAYNRIKRVLDINLPGFTFLDFSQACFDTMIDRCLANNKARLLCQSKLRRWINKIFTNALNNYGNVVQGDYEDYELSYVWRGETYTIEAVSPCRTSSIDFVPAVKFVDSKAFCWHGIPMFSSIPGNMQHYTFMISYFNSEKGHLNCCGQTLRDVLRLLQALRNSKKLLKLRCTHFVSLAIWLARRVGHQTIFHMSVSELFLMLLSDLCDAFYDGHLRYVWDPDMNLLSNFKANQLSQYHAELVRAYNILYSYTHQPTLSFKRCLSHFT</sequence>
<evidence type="ECO:0000256" key="7">
    <source>
        <dbReference type="ARBA" id="ARBA00022741"/>
    </source>
</evidence>
<dbReference type="Pfam" id="PF03281">
    <property type="entry name" value="Mab-21"/>
    <property type="match status" value="1"/>
</dbReference>
<keyword evidence="7" id="KW-0547">Nucleotide-binding</keyword>
<evidence type="ECO:0000256" key="5">
    <source>
        <dbReference type="ARBA" id="ARBA00022695"/>
    </source>
</evidence>
<dbReference type="PANTHER" id="PTHR10656">
    <property type="entry name" value="CELL FATE DETERMINING PROTEIN MAB21-RELATED"/>
    <property type="match status" value="1"/>
</dbReference>
<evidence type="ECO:0000256" key="6">
    <source>
        <dbReference type="ARBA" id="ARBA00022723"/>
    </source>
</evidence>
<comment type="cofactor">
    <cofactor evidence="1">
        <name>Mn(2+)</name>
        <dbReference type="ChEBI" id="CHEBI:29035"/>
    </cofactor>
</comment>
<evidence type="ECO:0000256" key="11">
    <source>
        <dbReference type="ARBA" id="ARBA00023211"/>
    </source>
</evidence>
<evidence type="ECO:0000256" key="9">
    <source>
        <dbReference type="ARBA" id="ARBA00022842"/>
    </source>
</evidence>
<dbReference type="Gene3D" id="1.10.1410.40">
    <property type="match status" value="1"/>
</dbReference>
<dbReference type="Pfam" id="PF20266">
    <property type="entry name" value="Mab-21_C"/>
    <property type="match status" value="1"/>
</dbReference>
<dbReference type="GO" id="GO:0005525">
    <property type="term" value="F:GTP binding"/>
    <property type="evidence" value="ECO:0007669"/>
    <property type="project" value="UniProtKB-KW"/>
</dbReference>
<evidence type="ECO:0000259" key="12">
    <source>
        <dbReference type="Pfam" id="PF03281"/>
    </source>
</evidence>
<feature type="domain" description="Mab-21-like nucleotidyltransferase" evidence="12">
    <location>
        <begin position="61"/>
        <end position="188"/>
    </location>
</feature>
<dbReference type="InterPro" id="IPR024810">
    <property type="entry name" value="MAB21L/cGLR"/>
</dbReference>
<evidence type="ECO:0000313" key="14">
    <source>
        <dbReference type="Proteomes" id="UP000504633"/>
    </source>
</evidence>
<evidence type="ECO:0000256" key="8">
    <source>
        <dbReference type="ARBA" id="ARBA00022840"/>
    </source>
</evidence>
<comment type="similarity">
    <text evidence="3">Belongs to the mab-21 family.</text>
</comment>
<dbReference type="KEGG" id="dhe:111605403"/>
<keyword evidence="9" id="KW-0460">Magnesium</keyword>
<protein>
    <submittedName>
        <fullName evidence="15">Uncharacterized protein LOC111605403</fullName>
    </submittedName>
</protein>
<dbReference type="RefSeq" id="XP_023179672.2">
    <property type="nucleotide sequence ID" value="XM_023323904.2"/>
</dbReference>
<name>A0A6J1MRN5_DROHY</name>
<dbReference type="InterPro" id="IPR046903">
    <property type="entry name" value="Mab-21-like_nuc_Trfase"/>
</dbReference>
<keyword evidence="5" id="KW-0548">Nucleotidyltransferase</keyword>
<keyword evidence="4" id="KW-0808">Transferase</keyword>
<evidence type="ECO:0000256" key="2">
    <source>
        <dbReference type="ARBA" id="ARBA00001946"/>
    </source>
</evidence>
<dbReference type="SMART" id="SM01265">
    <property type="entry name" value="Mab-21"/>
    <property type="match status" value="1"/>
</dbReference>
<proteinExistence type="inferred from homology"/>
<dbReference type="PANTHER" id="PTHR10656:SF42">
    <property type="entry name" value="CYCLIC GMP-AMP SYNTHASE-LIKE PROTEIN-RELATED"/>
    <property type="match status" value="1"/>
</dbReference>
<dbReference type="Gene3D" id="3.30.460.90">
    <property type="match status" value="1"/>
</dbReference>
<evidence type="ECO:0000256" key="3">
    <source>
        <dbReference type="ARBA" id="ARBA00008307"/>
    </source>
</evidence>
<reference evidence="15" key="1">
    <citation type="submission" date="2025-08" db="UniProtKB">
        <authorList>
            <consortium name="RefSeq"/>
        </authorList>
    </citation>
    <scope>IDENTIFICATION</scope>
    <source>
        <strain evidence="15">15085-1641.00</strain>
        <tissue evidence="15">Whole body</tissue>
    </source>
</reference>
<dbReference type="GO" id="GO:0005524">
    <property type="term" value="F:ATP binding"/>
    <property type="evidence" value="ECO:0007669"/>
    <property type="project" value="UniProtKB-KW"/>
</dbReference>
<keyword evidence="14" id="KW-1185">Reference proteome</keyword>
<evidence type="ECO:0000256" key="1">
    <source>
        <dbReference type="ARBA" id="ARBA00001936"/>
    </source>
</evidence>
<dbReference type="GO" id="GO:0046872">
    <property type="term" value="F:metal ion binding"/>
    <property type="evidence" value="ECO:0007669"/>
    <property type="project" value="UniProtKB-KW"/>
</dbReference>
<keyword evidence="6" id="KW-0479">Metal-binding</keyword>
<dbReference type="GO" id="GO:0016779">
    <property type="term" value="F:nucleotidyltransferase activity"/>
    <property type="evidence" value="ECO:0007669"/>
    <property type="project" value="UniProtKB-KW"/>
</dbReference>
<keyword evidence="10" id="KW-0342">GTP-binding</keyword>
<keyword evidence="8" id="KW-0067">ATP-binding</keyword>
<dbReference type="InterPro" id="IPR046906">
    <property type="entry name" value="Mab-21_HhH/H2TH-like"/>
</dbReference>
<keyword evidence="11" id="KW-0464">Manganese</keyword>
<dbReference type="AlphaFoldDB" id="A0A6J1MRN5"/>
<organism evidence="14 15">
    <name type="scientific">Drosophila hydei</name>
    <name type="common">Fruit fly</name>
    <dbReference type="NCBI Taxonomy" id="7224"/>
    <lineage>
        <taxon>Eukaryota</taxon>
        <taxon>Metazoa</taxon>
        <taxon>Ecdysozoa</taxon>
        <taxon>Arthropoda</taxon>
        <taxon>Hexapoda</taxon>
        <taxon>Insecta</taxon>
        <taxon>Pterygota</taxon>
        <taxon>Neoptera</taxon>
        <taxon>Endopterygota</taxon>
        <taxon>Diptera</taxon>
        <taxon>Brachycera</taxon>
        <taxon>Muscomorpha</taxon>
        <taxon>Ephydroidea</taxon>
        <taxon>Drosophilidae</taxon>
        <taxon>Drosophila</taxon>
    </lineage>
</organism>
<dbReference type="GeneID" id="111605403"/>
<evidence type="ECO:0000256" key="4">
    <source>
        <dbReference type="ARBA" id="ARBA00022679"/>
    </source>
</evidence>